<accession>I1C4N3</accession>
<evidence type="ECO:0000313" key="1">
    <source>
        <dbReference type="EMBL" id="EIE83413.1"/>
    </source>
</evidence>
<protein>
    <submittedName>
        <fullName evidence="1">Uncharacterized protein</fullName>
    </submittedName>
</protein>
<reference evidence="1 2" key="1">
    <citation type="journal article" date="2009" name="PLoS Genet.">
        <title>Genomic analysis of the basal lineage fungus Rhizopus oryzae reveals a whole-genome duplication.</title>
        <authorList>
            <person name="Ma L.-J."/>
            <person name="Ibrahim A.S."/>
            <person name="Skory C."/>
            <person name="Grabherr M.G."/>
            <person name="Burger G."/>
            <person name="Butler M."/>
            <person name="Elias M."/>
            <person name="Idnurm A."/>
            <person name="Lang B.F."/>
            <person name="Sone T."/>
            <person name="Abe A."/>
            <person name="Calvo S.E."/>
            <person name="Corrochano L.M."/>
            <person name="Engels R."/>
            <person name="Fu J."/>
            <person name="Hansberg W."/>
            <person name="Kim J.-M."/>
            <person name="Kodira C.D."/>
            <person name="Koehrsen M.J."/>
            <person name="Liu B."/>
            <person name="Miranda-Saavedra D."/>
            <person name="O'Leary S."/>
            <person name="Ortiz-Castellanos L."/>
            <person name="Poulter R."/>
            <person name="Rodriguez-Romero J."/>
            <person name="Ruiz-Herrera J."/>
            <person name="Shen Y.-Q."/>
            <person name="Zeng Q."/>
            <person name="Galagan J."/>
            <person name="Birren B.W."/>
            <person name="Cuomo C.A."/>
            <person name="Wickes B.L."/>
        </authorList>
    </citation>
    <scope>NUCLEOTIDE SEQUENCE [LARGE SCALE GENOMIC DNA]</scope>
    <source>
        <strain evidence="2">RA 99-880 / ATCC MYA-4621 / FGSC 9543 / NRRL 43880</strain>
    </source>
</reference>
<name>I1C4N3_RHIO9</name>
<dbReference type="GeneID" id="93615089"/>
<gene>
    <name evidence="1" type="ORF">RO3G_08118</name>
</gene>
<dbReference type="EMBL" id="CH476737">
    <property type="protein sequence ID" value="EIE83413.1"/>
    <property type="molecule type" value="Genomic_DNA"/>
</dbReference>
<proteinExistence type="predicted"/>
<dbReference type="VEuPathDB" id="FungiDB:RO3G_08118"/>
<keyword evidence="2" id="KW-1185">Reference proteome</keyword>
<dbReference type="Proteomes" id="UP000009138">
    <property type="component" value="Unassembled WGS sequence"/>
</dbReference>
<dbReference type="AlphaFoldDB" id="I1C4N3"/>
<dbReference type="InParanoid" id="I1C4N3"/>
<sequence length="54" mass="6163">MFLGSTYEKGLENGRNYHLKTNQVATEYGNYVLDRSSTIGDKLFTSRVKKCQLS</sequence>
<evidence type="ECO:0000313" key="2">
    <source>
        <dbReference type="Proteomes" id="UP000009138"/>
    </source>
</evidence>
<organism evidence="1 2">
    <name type="scientific">Rhizopus delemar (strain RA 99-880 / ATCC MYA-4621 / FGSC 9543 / NRRL 43880)</name>
    <name type="common">Mucormycosis agent</name>
    <name type="synonym">Rhizopus arrhizus var. delemar</name>
    <dbReference type="NCBI Taxonomy" id="246409"/>
    <lineage>
        <taxon>Eukaryota</taxon>
        <taxon>Fungi</taxon>
        <taxon>Fungi incertae sedis</taxon>
        <taxon>Mucoromycota</taxon>
        <taxon>Mucoromycotina</taxon>
        <taxon>Mucoromycetes</taxon>
        <taxon>Mucorales</taxon>
        <taxon>Mucorineae</taxon>
        <taxon>Rhizopodaceae</taxon>
        <taxon>Rhizopus</taxon>
    </lineage>
</organism>
<dbReference type="RefSeq" id="XP_067518809.1">
    <property type="nucleotide sequence ID" value="XM_067662708.1"/>
</dbReference>